<evidence type="ECO:0000256" key="1">
    <source>
        <dbReference type="ARBA" id="ARBA00023015"/>
    </source>
</evidence>
<evidence type="ECO:0000313" key="6">
    <source>
        <dbReference type="EMBL" id="NYI69105.1"/>
    </source>
</evidence>
<dbReference type="InterPro" id="IPR011663">
    <property type="entry name" value="UTRA"/>
</dbReference>
<proteinExistence type="predicted"/>
<dbReference type="SUPFAM" id="SSF64288">
    <property type="entry name" value="Chorismate lyase-like"/>
    <property type="match status" value="1"/>
</dbReference>
<dbReference type="PANTHER" id="PTHR44846">
    <property type="entry name" value="MANNOSYL-D-GLYCERATE TRANSPORT/METABOLISM SYSTEM REPRESSOR MNGR-RELATED"/>
    <property type="match status" value="1"/>
</dbReference>
<sequence>MSSVMKGTDVGQPAVKSLPLWQRIASDLERLIDEGEFAARFPGELELADRYGVSRGTVRKALQPLRDRGVISSERGRAPRVIDTVGASSYGPIYSLHETVRGWGLRQTNVVLRQGTTRHERVAAKLRLPADTEFFHLARVRLADGTPFAADRLWIPLETARPMLNADFTDVAVYQQLRDKCGVTITGGYEELRPVIADSTLAQALECEQGTAVFKNERLSAGPVGAVEFRETYIVGERLSVVRSFGKGPPPERADGPVDDDEWWKTVE</sequence>
<dbReference type="InterPro" id="IPR050679">
    <property type="entry name" value="Bact_HTH_transcr_reg"/>
</dbReference>
<dbReference type="SMART" id="SM00866">
    <property type="entry name" value="UTRA"/>
    <property type="match status" value="1"/>
</dbReference>
<dbReference type="InterPro" id="IPR036388">
    <property type="entry name" value="WH-like_DNA-bd_sf"/>
</dbReference>
<dbReference type="GO" id="GO:0003677">
    <property type="term" value="F:DNA binding"/>
    <property type="evidence" value="ECO:0007669"/>
    <property type="project" value="UniProtKB-KW"/>
</dbReference>
<dbReference type="InterPro" id="IPR000524">
    <property type="entry name" value="Tscrpt_reg_HTH_GntR"/>
</dbReference>
<name>A0A7Z0D561_9MICO</name>
<dbReference type="Proteomes" id="UP000539111">
    <property type="component" value="Unassembled WGS sequence"/>
</dbReference>
<dbReference type="PROSITE" id="PS50949">
    <property type="entry name" value="HTH_GNTR"/>
    <property type="match status" value="1"/>
</dbReference>
<evidence type="ECO:0000256" key="2">
    <source>
        <dbReference type="ARBA" id="ARBA00023125"/>
    </source>
</evidence>
<dbReference type="EMBL" id="JACBZP010000001">
    <property type="protein sequence ID" value="NYI69105.1"/>
    <property type="molecule type" value="Genomic_DNA"/>
</dbReference>
<dbReference type="SUPFAM" id="SSF46785">
    <property type="entry name" value="Winged helix' DNA-binding domain"/>
    <property type="match status" value="1"/>
</dbReference>
<evidence type="ECO:0000259" key="5">
    <source>
        <dbReference type="PROSITE" id="PS50949"/>
    </source>
</evidence>
<dbReference type="GO" id="GO:0045892">
    <property type="term" value="P:negative regulation of DNA-templated transcription"/>
    <property type="evidence" value="ECO:0007669"/>
    <property type="project" value="TreeGrafter"/>
</dbReference>
<feature type="region of interest" description="Disordered" evidence="4">
    <location>
        <begin position="245"/>
        <end position="268"/>
    </location>
</feature>
<keyword evidence="1" id="KW-0805">Transcription regulation</keyword>
<dbReference type="InterPro" id="IPR028978">
    <property type="entry name" value="Chorismate_lyase_/UTRA_dom_sf"/>
</dbReference>
<organism evidence="6 7">
    <name type="scientific">Spelaeicoccus albus</name>
    <dbReference type="NCBI Taxonomy" id="1280376"/>
    <lineage>
        <taxon>Bacteria</taxon>
        <taxon>Bacillati</taxon>
        <taxon>Actinomycetota</taxon>
        <taxon>Actinomycetes</taxon>
        <taxon>Micrococcales</taxon>
        <taxon>Brevibacteriaceae</taxon>
        <taxon>Spelaeicoccus</taxon>
    </lineage>
</organism>
<keyword evidence="2" id="KW-0238">DNA-binding</keyword>
<gene>
    <name evidence="6" type="ORF">BJY26_003411</name>
</gene>
<dbReference type="Gene3D" id="1.10.10.10">
    <property type="entry name" value="Winged helix-like DNA-binding domain superfamily/Winged helix DNA-binding domain"/>
    <property type="match status" value="1"/>
</dbReference>
<dbReference type="GO" id="GO:0003700">
    <property type="term" value="F:DNA-binding transcription factor activity"/>
    <property type="evidence" value="ECO:0007669"/>
    <property type="project" value="InterPro"/>
</dbReference>
<protein>
    <submittedName>
        <fullName evidence="6">GntR family transcriptional regulator</fullName>
    </submittedName>
</protein>
<dbReference type="SMART" id="SM00345">
    <property type="entry name" value="HTH_GNTR"/>
    <property type="match status" value="1"/>
</dbReference>
<dbReference type="CDD" id="cd07377">
    <property type="entry name" value="WHTH_GntR"/>
    <property type="match status" value="1"/>
</dbReference>
<accession>A0A7Z0D561</accession>
<dbReference type="InterPro" id="IPR036390">
    <property type="entry name" value="WH_DNA-bd_sf"/>
</dbReference>
<feature type="domain" description="HTH gntR-type" evidence="5">
    <location>
        <begin position="18"/>
        <end position="84"/>
    </location>
</feature>
<dbReference type="Pfam" id="PF07702">
    <property type="entry name" value="UTRA"/>
    <property type="match status" value="1"/>
</dbReference>
<evidence type="ECO:0000256" key="4">
    <source>
        <dbReference type="SAM" id="MobiDB-lite"/>
    </source>
</evidence>
<keyword evidence="3" id="KW-0804">Transcription</keyword>
<dbReference type="PANTHER" id="PTHR44846:SF17">
    <property type="entry name" value="GNTR-FAMILY TRANSCRIPTIONAL REGULATOR"/>
    <property type="match status" value="1"/>
</dbReference>
<dbReference type="AlphaFoldDB" id="A0A7Z0D561"/>
<evidence type="ECO:0000256" key="3">
    <source>
        <dbReference type="ARBA" id="ARBA00023163"/>
    </source>
</evidence>
<evidence type="ECO:0000313" key="7">
    <source>
        <dbReference type="Proteomes" id="UP000539111"/>
    </source>
</evidence>
<keyword evidence="7" id="KW-1185">Reference proteome</keyword>
<dbReference type="PRINTS" id="PR00035">
    <property type="entry name" value="HTHGNTR"/>
</dbReference>
<comment type="caution">
    <text evidence="6">The sequence shown here is derived from an EMBL/GenBank/DDBJ whole genome shotgun (WGS) entry which is preliminary data.</text>
</comment>
<reference evidence="6 7" key="1">
    <citation type="submission" date="2020-07" db="EMBL/GenBank/DDBJ databases">
        <title>Sequencing the genomes of 1000 actinobacteria strains.</title>
        <authorList>
            <person name="Klenk H.-P."/>
        </authorList>
    </citation>
    <scope>NUCLEOTIDE SEQUENCE [LARGE SCALE GENOMIC DNA]</scope>
    <source>
        <strain evidence="6 7">DSM 26341</strain>
    </source>
</reference>
<dbReference type="Pfam" id="PF00392">
    <property type="entry name" value="GntR"/>
    <property type="match status" value="1"/>
</dbReference>
<dbReference type="Gene3D" id="3.40.1410.10">
    <property type="entry name" value="Chorismate lyase-like"/>
    <property type="match status" value="1"/>
</dbReference>